<dbReference type="EMBL" id="JAHLJV010000133">
    <property type="protein sequence ID" value="KAK1569482.1"/>
    <property type="molecule type" value="Genomic_DNA"/>
</dbReference>
<dbReference type="Proteomes" id="UP001230504">
    <property type="component" value="Unassembled WGS sequence"/>
</dbReference>
<reference evidence="2" key="1">
    <citation type="submission" date="2021-06" db="EMBL/GenBank/DDBJ databases">
        <title>Comparative genomics, transcriptomics and evolutionary studies reveal genomic signatures of adaptation to plant cell wall in hemibiotrophic fungi.</title>
        <authorList>
            <consortium name="DOE Joint Genome Institute"/>
            <person name="Baroncelli R."/>
            <person name="Diaz J.F."/>
            <person name="Benocci T."/>
            <person name="Peng M."/>
            <person name="Battaglia E."/>
            <person name="Haridas S."/>
            <person name="Andreopoulos W."/>
            <person name="Labutti K."/>
            <person name="Pangilinan J."/>
            <person name="Floch G.L."/>
            <person name="Makela M.R."/>
            <person name="Henrissat B."/>
            <person name="Grigoriev I.V."/>
            <person name="Crouch J.A."/>
            <person name="De Vries R.P."/>
            <person name="Sukno S.A."/>
            <person name="Thon M.R."/>
        </authorList>
    </citation>
    <scope>NUCLEOTIDE SEQUENCE</scope>
    <source>
        <strain evidence="2">CBS 125086</strain>
    </source>
</reference>
<dbReference type="GO" id="GO:0016491">
    <property type="term" value="F:oxidoreductase activity"/>
    <property type="evidence" value="ECO:0007669"/>
    <property type="project" value="InterPro"/>
</dbReference>
<evidence type="ECO:0000259" key="1">
    <source>
        <dbReference type="Pfam" id="PF00724"/>
    </source>
</evidence>
<organism evidence="2 3">
    <name type="scientific">Colletotrichum navitas</name>
    <dbReference type="NCBI Taxonomy" id="681940"/>
    <lineage>
        <taxon>Eukaryota</taxon>
        <taxon>Fungi</taxon>
        <taxon>Dikarya</taxon>
        <taxon>Ascomycota</taxon>
        <taxon>Pezizomycotina</taxon>
        <taxon>Sordariomycetes</taxon>
        <taxon>Hypocreomycetidae</taxon>
        <taxon>Glomerellales</taxon>
        <taxon>Glomerellaceae</taxon>
        <taxon>Colletotrichum</taxon>
        <taxon>Colletotrichum graminicola species complex</taxon>
    </lineage>
</organism>
<protein>
    <recommendedName>
        <fullName evidence="1">NADH:flavin oxidoreductase/NADH oxidase N-terminal domain-containing protein</fullName>
    </recommendedName>
</protein>
<dbReference type="Pfam" id="PF00724">
    <property type="entry name" value="Oxidored_FMN"/>
    <property type="match status" value="1"/>
</dbReference>
<evidence type="ECO:0000313" key="2">
    <source>
        <dbReference type="EMBL" id="KAK1569482.1"/>
    </source>
</evidence>
<name>A0AAD8PL87_9PEZI</name>
<comment type="caution">
    <text evidence="2">The sequence shown here is derived from an EMBL/GenBank/DDBJ whole genome shotgun (WGS) entry which is preliminary data.</text>
</comment>
<dbReference type="PANTHER" id="PTHR22893:SF93">
    <property type="entry name" value="HYPOTHETICAL OXIDOREDUCTASE (EUROFUNG)"/>
    <property type="match status" value="1"/>
</dbReference>
<dbReference type="InterPro" id="IPR013785">
    <property type="entry name" value="Aldolase_TIM"/>
</dbReference>
<proteinExistence type="predicted"/>
<dbReference type="PANTHER" id="PTHR22893">
    <property type="entry name" value="NADH OXIDOREDUCTASE-RELATED"/>
    <property type="match status" value="1"/>
</dbReference>
<sequence>MSLDDMERTIADFFTVARTAIEIGFDGVEINSGNSNLLDQFLHSNINKRTDAYGGSPEKRARFPLDLLSVVASAIGPSNVGIRLEPTGIDNHTRGTERIETWAYLCSQIARNYVGKDRLSYVHFIEPRFDRIDSEAEKDGFYLNWSSPEVSSLHFRQILEGTPVFSCGGWGSVNFKQVLERGWDAIAFATWFVSSLDLPARLMNGAPLHAYDRSRFYGS</sequence>
<feature type="domain" description="NADH:flavin oxidoreductase/NADH oxidase N-terminal" evidence="1">
    <location>
        <begin position="1"/>
        <end position="206"/>
    </location>
</feature>
<dbReference type="GeneID" id="85449407"/>
<dbReference type="GO" id="GO:0010181">
    <property type="term" value="F:FMN binding"/>
    <property type="evidence" value="ECO:0007669"/>
    <property type="project" value="InterPro"/>
</dbReference>
<keyword evidence="3" id="KW-1185">Reference proteome</keyword>
<dbReference type="RefSeq" id="XP_060407721.1">
    <property type="nucleotide sequence ID" value="XM_060565167.1"/>
</dbReference>
<dbReference type="AlphaFoldDB" id="A0AAD8PL87"/>
<gene>
    <name evidence="2" type="ORF">LY79DRAFT_85628</name>
</gene>
<dbReference type="Gene3D" id="3.20.20.70">
    <property type="entry name" value="Aldolase class I"/>
    <property type="match status" value="1"/>
</dbReference>
<accession>A0AAD8PL87</accession>
<dbReference type="InterPro" id="IPR045247">
    <property type="entry name" value="Oye-like"/>
</dbReference>
<dbReference type="InterPro" id="IPR001155">
    <property type="entry name" value="OxRdtase_FMN_N"/>
</dbReference>
<dbReference type="SUPFAM" id="SSF51395">
    <property type="entry name" value="FMN-linked oxidoreductases"/>
    <property type="match status" value="1"/>
</dbReference>
<evidence type="ECO:0000313" key="3">
    <source>
        <dbReference type="Proteomes" id="UP001230504"/>
    </source>
</evidence>